<keyword evidence="1" id="KW-1133">Transmembrane helix</keyword>
<name>A0A2P2QAE9_RHIMU</name>
<keyword evidence="1" id="KW-0812">Transmembrane</keyword>
<organism evidence="3">
    <name type="scientific">Rhizophora mucronata</name>
    <name type="common">Asiatic mangrove</name>
    <dbReference type="NCBI Taxonomy" id="61149"/>
    <lineage>
        <taxon>Eukaryota</taxon>
        <taxon>Viridiplantae</taxon>
        <taxon>Streptophyta</taxon>
        <taxon>Embryophyta</taxon>
        <taxon>Tracheophyta</taxon>
        <taxon>Spermatophyta</taxon>
        <taxon>Magnoliopsida</taxon>
        <taxon>eudicotyledons</taxon>
        <taxon>Gunneridae</taxon>
        <taxon>Pentapetalae</taxon>
        <taxon>rosids</taxon>
        <taxon>fabids</taxon>
        <taxon>Malpighiales</taxon>
        <taxon>Rhizophoraceae</taxon>
        <taxon>Rhizophora</taxon>
    </lineage>
</organism>
<evidence type="ECO:0000256" key="2">
    <source>
        <dbReference type="SAM" id="SignalP"/>
    </source>
</evidence>
<evidence type="ECO:0000313" key="3">
    <source>
        <dbReference type="EMBL" id="MBX63945.1"/>
    </source>
</evidence>
<dbReference type="AlphaFoldDB" id="A0A2P2QAE9"/>
<sequence>MMNLSILLLNHFHLATAFPMLLAVVLVIYQNILLPSCQRNPPLGHLIPQVQTIYKQHLITPQLLH</sequence>
<accession>A0A2P2QAE9</accession>
<feature type="signal peptide" evidence="2">
    <location>
        <begin position="1"/>
        <end position="17"/>
    </location>
</feature>
<evidence type="ECO:0000256" key="1">
    <source>
        <dbReference type="SAM" id="Phobius"/>
    </source>
</evidence>
<keyword evidence="2" id="KW-0732">Signal</keyword>
<proteinExistence type="predicted"/>
<dbReference type="EMBL" id="GGEC01083461">
    <property type="protein sequence ID" value="MBX63945.1"/>
    <property type="molecule type" value="Transcribed_RNA"/>
</dbReference>
<reference evidence="3" key="1">
    <citation type="submission" date="2018-02" db="EMBL/GenBank/DDBJ databases">
        <title>Rhizophora mucronata_Transcriptome.</title>
        <authorList>
            <person name="Meera S.P."/>
            <person name="Sreeshan A."/>
            <person name="Augustine A."/>
        </authorList>
    </citation>
    <scope>NUCLEOTIDE SEQUENCE</scope>
    <source>
        <tissue evidence="3">Leaf</tissue>
    </source>
</reference>
<keyword evidence="1" id="KW-0472">Membrane</keyword>
<protein>
    <submittedName>
        <fullName evidence="3">Uncharacterized protein</fullName>
    </submittedName>
</protein>
<feature type="chain" id="PRO_5015177620" evidence="2">
    <location>
        <begin position="18"/>
        <end position="65"/>
    </location>
</feature>
<feature type="transmembrane region" description="Helical" evidence="1">
    <location>
        <begin position="12"/>
        <end position="29"/>
    </location>
</feature>